<dbReference type="PANTHER" id="PTHR15139">
    <property type="entry name" value="TUBULIN FOLDING COFACTOR C"/>
    <property type="match status" value="1"/>
</dbReference>
<dbReference type="InterPro" id="IPR012945">
    <property type="entry name" value="Tubulin-bd_cofactor_C_dom"/>
</dbReference>
<evidence type="ECO:0000256" key="3">
    <source>
        <dbReference type="ARBA" id="ARBA00022490"/>
    </source>
</evidence>
<dbReference type="Gene3D" id="1.20.58.1250">
    <property type="entry name" value="Tubulin Binding Cofactor C, N-terminal domain"/>
    <property type="match status" value="2"/>
</dbReference>
<dbReference type="InterPro" id="IPR038397">
    <property type="entry name" value="TBCC_N_sf"/>
</dbReference>
<dbReference type="GO" id="GO:0005737">
    <property type="term" value="C:cytoplasm"/>
    <property type="evidence" value="ECO:0007669"/>
    <property type="project" value="UniProtKB-SubCell"/>
</dbReference>
<feature type="region of interest" description="Disordered" evidence="7">
    <location>
        <begin position="154"/>
        <end position="185"/>
    </location>
</feature>
<evidence type="ECO:0000259" key="8">
    <source>
        <dbReference type="PROSITE" id="PS51329"/>
    </source>
</evidence>
<dbReference type="InterPro" id="IPR017901">
    <property type="entry name" value="C-CAP_CF_C-like"/>
</dbReference>
<dbReference type="STRING" id="3750.A0A498K313"/>
<reference evidence="9 10" key="1">
    <citation type="submission" date="2018-10" db="EMBL/GenBank/DDBJ databases">
        <title>A high-quality apple genome assembly.</title>
        <authorList>
            <person name="Hu J."/>
        </authorList>
    </citation>
    <scope>NUCLEOTIDE SEQUENCE [LARGE SCALE GENOMIC DNA]</scope>
    <source>
        <strain evidence="10">cv. HFTH1</strain>
        <tissue evidence="9">Young leaf</tissue>
    </source>
</reference>
<feature type="domain" description="C-CAP/cofactor C-like" evidence="8">
    <location>
        <begin position="175"/>
        <end position="326"/>
    </location>
</feature>
<keyword evidence="10" id="KW-1185">Reference proteome</keyword>
<feature type="compositionally biased region" description="Basic and acidic residues" evidence="7">
    <location>
        <begin position="432"/>
        <end position="453"/>
    </location>
</feature>
<dbReference type="GO" id="GO:0007021">
    <property type="term" value="P:tubulin complex assembly"/>
    <property type="evidence" value="ECO:0007669"/>
    <property type="project" value="TreeGrafter"/>
</dbReference>
<comment type="subunit">
    <text evidence="6">Supercomplex made of cofactors A to E. Cofactors A and D function by capturing and stabilizing tubulin in a quasi-native conformation. Cofactor E binds to the cofactor D-tubulin complex; interaction with cofactor C then causes the release of tubulin polypeptides that are committed to the native state.</text>
</comment>
<feature type="compositionally biased region" description="Low complexity" evidence="7">
    <location>
        <begin position="54"/>
        <end position="66"/>
    </location>
</feature>
<dbReference type="InterPro" id="IPR016098">
    <property type="entry name" value="CAP/MinC_C"/>
</dbReference>
<evidence type="ECO:0000256" key="4">
    <source>
        <dbReference type="ARBA" id="ARBA00022990"/>
    </source>
</evidence>
<comment type="caution">
    <text evidence="9">The sequence shown here is derived from an EMBL/GenBank/DDBJ whole genome shotgun (WGS) entry which is preliminary data.</text>
</comment>
<dbReference type="GO" id="GO:0015631">
    <property type="term" value="F:tubulin binding"/>
    <property type="evidence" value="ECO:0007669"/>
    <property type="project" value="InterPro"/>
</dbReference>
<keyword evidence="4" id="KW-0007">Acetylation</keyword>
<dbReference type="Pfam" id="PF07986">
    <property type="entry name" value="TBCC"/>
    <property type="match status" value="1"/>
</dbReference>
<protein>
    <recommendedName>
        <fullName evidence="8">C-CAP/cofactor C-like domain-containing protein</fullName>
    </recommendedName>
</protein>
<evidence type="ECO:0000256" key="2">
    <source>
        <dbReference type="ARBA" id="ARBA00008848"/>
    </source>
</evidence>
<dbReference type="InterPro" id="IPR027684">
    <property type="entry name" value="TBCC"/>
</dbReference>
<organism evidence="9 10">
    <name type="scientific">Malus domestica</name>
    <name type="common">Apple</name>
    <name type="synonym">Pyrus malus</name>
    <dbReference type="NCBI Taxonomy" id="3750"/>
    <lineage>
        <taxon>Eukaryota</taxon>
        <taxon>Viridiplantae</taxon>
        <taxon>Streptophyta</taxon>
        <taxon>Embryophyta</taxon>
        <taxon>Tracheophyta</taxon>
        <taxon>Spermatophyta</taxon>
        <taxon>Magnoliopsida</taxon>
        <taxon>eudicotyledons</taxon>
        <taxon>Gunneridae</taxon>
        <taxon>Pentapetalae</taxon>
        <taxon>rosids</taxon>
        <taxon>fabids</taxon>
        <taxon>Rosales</taxon>
        <taxon>Rosaceae</taxon>
        <taxon>Amygdaloideae</taxon>
        <taxon>Maleae</taxon>
        <taxon>Malus</taxon>
    </lineage>
</organism>
<comment type="similarity">
    <text evidence="2">Belongs to the TBCC family.</text>
</comment>
<name>A0A498K313_MALDO</name>
<feature type="region of interest" description="Disordered" evidence="7">
    <location>
        <begin position="426"/>
        <end position="467"/>
    </location>
</feature>
<feature type="compositionally biased region" description="Basic and acidic residues" evidence="7">
    <location>
        <begin position="158"/>
        <end position="179"/>
    </location>
</feature>
<feature type="region of interest" description="Disordered" evidence="7">
    <location>
        <begin position="1"/>
        <end position="66"/>
    </location>
</feature>
<dbReference type="InterPro" id="IPR006599">
    <property type="entry name" value="CARP_motif"/>
</dbReference>
<sequence>MENEEEVALSSNPNSNLLVADPSLQKKRQSMLDRLSNRHQTRLDNSLTHRSAESDSSSSPSFESTSTFLSRFSNSKSSIESQLAQCQLCDPTQVKSHLDQISSSIFDLEKLVAENSYFLPSYEVRSSLKTTSDLRQSLEFLSAELLPKKKFSFRNKPTRKDPIAEPKGEEKEQEPEKKSGFRVPDSPGFRNKKGEILVHNFKGSEVGEFSISDLDSCEVRLMGSVRALFIHRLRNCRLYTGPVTGSVLVDGVEGCVFVMASHQIRIHNAKMSDFYLRVRSRPIIEDSCGVRFAPYCLTYKGIEEELREASLDEETEKWSNVDDFLWLRAVQSPNWSVLPENERLGLVDISSSIESQLAQYQLYDPTQVKSHLDQFSSSISDLEKLVAYNSYFLPSYEVRSSLKTMSDLRRSLKVLSTELLPKKKFSFRNKPTRKDPIIEPKEEQKEQEPEKKSGFQVPNSPCFWNKK</sequence>
<evidence type="ECO:0000256" key="6">
    <source>
        <dbReference type="ARBA" id="ARBA00026055"/>
    </source>
</evidence>
<dbReference type="EMBL" id="RDQH01000331">
    <property type="protein sequence ID" value="RXI00335.1"/>
    <property type="molecule type" value="Genomic_DNA"/>
</dbReference>
<dbReference type="FunFam" id="2.160.20.70:FF:000009">
    <property type="entry name" value="Tubulin-folding cofactor C"/>
    <property type="match status" value="1"/>
</dbReference>
<evidence type="ECO:0000313" key="10">
    <source>
        <dbReference type="Proteomes" id="UP000290289"/>
    </source>
</evidence>
<accession>A0A498K313</accession>
<evidence type="ECO:0000256" key="5">
    <source>
        <dbReference type="ARBA" id="ARBA00023186"/>
    </source>
</evidence>
<dbReference type="InterPro" id="IPR031925">
    <property type="entry name" value="TBCC_N"/>
</dbReference>
<evidence type="ECO:0000313" key="9">
    <source>
        <dbReference type="EMBL" id="RXI00335.1"/>
    </source>
</evidence>
<dbReference type="PROSITE" id="PS51329">
    <property type="entry name" value="C_CAP_COFACTOR_C"/>
    <property type="match status" value="1"/>
</dbReference>
<dbReference type="FunFam" id="1.20.58.1250:FF:000003">
    <property type="entry name" value="Tubulin-folding cofactor C"/>
    <property type="match status" value="1"/>
</dbReference>
<dbReference type="GO" id="GO:0007023">
    <property type="term" value="P:post-chaperonin tubulin folding pathway"/>
    <property type="evidence" value="ECO:0007669"/>
    <property type="project" value="InterPro"/>
</dbReference>
<dbReference type="PANTHER" id="PTHR15139:SF0">
    <property type="entry name" value="TUBULIN-SPECIFIC CHAPERONE C"/>
    <property type="match status" value="1"/>
</dbReference>
<proteinExistence type="inferred from homology"/>
<dbReference type="AlphaFoldDB" id="A0A498K313"/>
<dbReference type="Gene3D" id="2.160.20.70">
    <property type="match status" value="1"/>
</dbReference>
<dbReference type="Pfam" id="PF16752">
    <property type="entry name" value="TBCC_N"/>
    <property type="match status" value="2"/>
</dbReference>
<gene>
    <name evidence="9" type="ORF">DVH24_037883</name>
</gene>
<evidence type="ECO:0000256" key="7">
    <source>
        <dbReference type="SAM" id="MobiDB-lite"/>
    </source>
</evidence>
<comment type="subcellular location">
    <subcellularLocation>
        <location evidence="1">Cytoplasm</location>
    </subcellularLocation>
</comment>
<evidence type="ECO:0000256" key="1">
    <source>
        <dbReference type="ARBA" id="ARBA00004496"/>
    </source>
</evidence>
<keyword evidence="5" id="KW-0143">Chaperone</keyword>
<dbReference type="SMART" id="SM00673">
    <property type="entry name" value="CARP"/>
    <property type="match status" value="2"/>
</dbReference>
<dbReference type="Proteomes" id="UP000290289">
    <property type="component" value="Chromosome 5"/>
</dbReference>
<keyword evidence="3" id="KW-0963">Cytoplasm</keyword>